<organism evidence="1 2">
    <name type="scientific">Burkholderia contaminans</name>
    <dbReference type="NCBI Taxonomy" id="488447"/>
    <lineage>
        <taxon>Bacteria</taxon>
        <taxon>Pseudomonadati</taxon>
        <taxon>Pseudomonadota</taxon>
        <taxon>Betaproteobacteria</taxon>
        <taxon>Burkholderiales</taxon>
        <taxon>Burkholderiaceae</taxon>
        <taxon>Burkholderia</taxon>
        <taxon>Burkholderia cepacia complex</taxon>
    </lineage>
</organism>
<dbReference type="SUPFAM" id="SSF54427">
    <property type="entry name" value="NTF2-like"/>
    <property type="match status" value="1"/>
</dbReference>
<evidence type="ECO:0000313" key="1">
    <source>
        <dbReference type="EMBL" id="POZ87533.1"/>
    </source>
</evidence>
<dbReference type="RefSeq" id="WP_089462649.1">
    <property type="nucleotide sequence ID" value="NZ_CM009576.1"/>
</dbReference>
<protein>
    <recommendedName>
        <fullName evidence="3">Nuclear transport factor 2 family protein</fullName>
    </recommendedName>
</protein>
<dbReference type="AlphaFoldDB" id="A0A2S5E7X6"/>
<evidence type="ECO:0000313" key="2">
    <source>
        <dbReference type="Proteomes" id="UP000238655"/>
    </source>
</evidence>
<dbReference type="InterPro" id="IPR032710">
    <property type="entry name" value="NTF2-like_dom_sf"/>
</dbReference>
<name>A0A2S5E7X6_9BURK</name>
<proteinExistence type="predicted"/>
<reference evidence="1 2" key="1">
    <citation type="submission" date="2018-01" db="EMBL/GenBank/DDBJ databases">
        <title>Successful Treatment of Persistent Burkholderia cepacia Bacteremia with Ceftazidime-Avibactam.</title>
        <authorList>
            <person name="Tamma P."/>
            <person name="Fan Y."/>
            <person name="Bergman Y."/>
            <person name="Sick-Samuels A."/>
            <person name="Hsu A."/>
            <person name="Timp W."/>
            <person name="Simner P."/>
        </authorList>
    </citation>
    <scope>NUCLEOTIDE SEQUENCE [LARGE SCALE GENOMIC DNA]</scope>
    <source>
        <strain evidence="1 2">170816</strain>
    </source>
</reference>
<dbReference type="Gene3D" id="3.10.450.50">
    <property type="match status" value="1"/>
</dbReference>
<evidence type="ECO:0008006" key="3">
    <source>
        <dbReference type="Google" id="ProtNLM"/>
    </source>
</evidence>
<dbReference type="Proteomes" id="UP000238655">
    <property type="component" value="Chromosome 2"/>
</dbReference>
<dbReference type="EMBL" id="PQVP01000001">
    <property type="protein sequence ID" value="POZ87533.1"/>
    <property type="molecule type" value="Genomic_DNA"/>
</dbReference>
<comment type="caution">
    <text evidence="1">The sequence shown here is derived from an EMBL/GenBank/DDBJ whole genome shotgun (WGS) entry which is preliminary data.</text>
</comment>
<gene>
    <name evidence="1" type="ORF">C3743_14305</name>
</gene>
<accession>A0A2S5E7X6</accession>
<sequence length="137" mass="15792">MKPKFDLLSMREVWIDAYLTGDVEQLAYVESAHFFVKHGELTKTKQQQLARLRTFAAEYVSRMSGMTYVDESRCITEYGEWATISGICAMRKNDQIFERNAFTELWVVDDGRWQVAALCYRHLPHSVGANVGWTSGE</sequence>